<dbReference type="AlphaFoldDB" id="A0A5E4Q100"/>
<evidence type="ECO:0000313" key="1">
    <source>
        <dbReference type="EMBL" id="VVC91892.1"/>
    </source>
</evidence>
<protein>
    <submittedName>
        <fullName evidence="1">Uncharacterized protein</fullName>
    </submittedName>
</protein>
<dbReference type="Proteomes" id="UP000324832">
    <property type="component" value="Unassembled WGS sequence"/>
</dbReference>
<keyword evidence="2" id="KW-1185">Reference proteome</keyword>
<organism evidence="1 2">
    <name type="scientific">Leptidea sinapis</name>
    <dbReference type="NCBI Taxonomy" id="189913"/>
    <lineage>
        <taxon>Eukaryota</taxon>
        <taxon>Metazoa</taxon>
        <taxon>Ecdysozoa</taxon>
        <taxon>Arthropoda</taxon>
        <taxon>Hexapoda</taxon>
        <taxon>Insecta</taxon>
        <taxon>Pterygota</taxon>
        <taxon>Neoptera</taxon>
        <taxon>Endopterygota</taxon>
        <taxon>Lepidoptera</taxon>
        <taxon>Glossata</taxon>
        <taxon>Ditrysia</taxon>
        <taxon>Papilionoidea</taxon>
        <taxon>Pieridae</taxon>
        <taxon>Dismorphiinae</taxon>
        <taxon>Leptidea</taxon>
    </lineage>
</organism>
<sequence length="111" mass="13047">MKSYTHTAVMRRYNELSNFSSVDTEAIEFGFKRDKYNKVVRLKKDLWLVYSLENSGDSGNPYTPKFIYTVTKPHYTTRSKAQQMPFPYPKYSGMMFWSLEATVPILLLLIK</sequence>
<accession>A0A5E4Q100</accession>
<dbReference type="EMBL" id="FZQP02001138">
    <property type="protein sequence ID" value="VVC91892.1"/>
    <property type="molecule type" value="Genomic_DNA"/>
</dbReference>
<evidence type="ECO:0000313" key="2">
    <source>
        <dbReference type="Proteomes" id="UP000324832"/>
    </source>
</evidence>
<reference evidence="1 2" key="1">
    <citation type="submission" date="2017-07" db="EMBL/GenBank/DDBJ databases">
        <authorList>
            <person name="Talla V."/>
            <person name="Backstrom N."/>
        </authorList>
    </citation>
    <scope>NUCLEOTIDE SEQUENCE [LARGE SCALE GENOMIC DNA]</scope>
</reference>
<proteinExistence type="predicted"/>
<name>A0A5E4Q100_9NEOP</name>
<gene>
    <name evidence="1" type="ORF">LSINAPIS_LOCUS4450</name>
</gene>